<proteinExistence type="predicted"/>
<dbReference type="AlphaFoldDB" id="A0A0A7PHR0"/>
<gene>
    <name evidence="1" type="ORF">SKP52_02785</name>
</gene>
<protein>
    <submittedName>
        <fullName evidence="1">Uncharacterized protein</fullName>
    </submittedName>
</protein>
<dbReference type="RefSeq" id="WP_148309010.1">
    <property type="nucleotide sequence ID" value="NZ_CP009122.1"/>
</dbReference>
<keyword evidence="2" id="KW-1185">Reference proteome</keyword>
<dbReference type="HOGENOM" id="CLU_2901894_0_0_5"/>
<dbReference type="STRING" id="1515612.SKP52_02785"/>
<evidence type="ECO:0000313" key="2">
    <source>
        <dbReference type="Proteomes" id="UP000030907"/>
    </source>
</evidence>
<evidence type="ECO:0000313" key="1">
    <source>
        <dbReference type="EMBL" id="AJA07487.1"/>
    </source>
</evidence>
<dbReference type="EMBL" id="CP009122">
    <property type="protein sequence ID" value="AJA07487.1"/>
    <property type="molecule type" value="Genomic_DNA"/>
</dbReference>
<name>A0A0A7PHR0_9SPHN</name>
<dbReference type="Proteomes" id="UP000030907">
    <property type="component" value="Chromosome"/>
</dbReference>
<sequence length="62" mass="6934">MTPDRTTQGEDGERAAIIAYLDRMKVEASELGNPNAVFWIVQIKRDIERGEHLNAAGVLHDN</sequence>
<reference evidence="1 2" key="1">
    <citation type="journal article" date="2015" name="Int. J. Syst. Evol. Microbiol.">
        <title>Description of Sphingopyxis fribergensis sp. nov. - a soil bacterium with the ability to degrade styrene and phenylacetic acid.</title>
        <authorList>
            <person name="Oelschlagel M."/>
            <person name="Ruckert C."/>
            <person name="Kalinowski J."/>
            <person name="Schmidt G."/>
            <person name="Schlomann M."/>
            <person name="Tischler D."/>
        </authorList>
    </citation>
    <scope>NUCLEOTIDE SEQUENCE [LARGE SCALE GENOMIC DNA]</scope>
    <source>
        <strain evidence="1 2">Kp5.2</strain>
    </source>
</reference>
<accession>A0A0A7PHR0</accession>
<dbReference type="KEGG" id="sphk:SKP52_02785"/>
<organism evidence="1 2">
    <name type="scientific">Sphingopyxis fribergensis</name>
    <dbReference type="NCBI Taxonomy" id="1515612"/>
    <lineage>
        <taxon>Bacteria</taxon>
        <taxon>Pseudomonadati</taxon>
        <taxon>Pseudomonadota</taxon>
        <taxon>Alphaproteobacteria</taxon>
        <taxon>Sphingomonadales</taxon>
        <taxon>Sphingomonadaceae</taxon>
        <taxon>Sphingopyxis</taxon>
    </lineage>
</organism>
<dbReference type="OrthoDB" id="7052039at2"/>